<name>A0AAE0YZR8_9GAST</name>
<protein>
    <submittedName>
        <fullName evidence="1">Uncharacterized protein</fullName>
    </submittedName>
</protein>
<evidence type="ECO:0000313" key="1">
    <source>
        <dbReference type="EMBL" id="KAK3759955.1"/>
    </source>
</evidence>
<gene>
    <name evidence="1" type="ORF">RRG08_066620</name>
</gene>
<dbReference type="AlphaFoldDB" id="A0AAE0YZR8"/>
<dbReference type="EMBL" id="JAWDGP010005058">
    <property type="protein sequence ID" value="KAK3759955.1"/>
    <property type="molecule type" value="Genomic_DNA"/>
</dbReference>
<organism evidence="1 2">
    <name type="scientific">Elysia crispata</name>
    <name type="common">lettuce slug</name>
    <dbReference type="NCBI Taxonomy" id="231223"/>
    <lineage>
        <taxon>Eukaryota</taxon>
        <taxon>Metazoa</taxon>
        <taxon>Spiralia</taxon>
        <taxon>Lophotrochozoa</taxon>
        <taxon>Mollusca</taxon>
        <taxon>Gastropoda</taxon>
        <taxon>Heterobranchia</taxon>
        <taxon>Euthyneura</taxon>
        <taxon>Panpulmonata</taxon>
        <taxon>Sacoglossa</taxon>
        <taxon>Placobranchoidea</taxon>
        <taxon>Plakobranchidae</taxon>
        <taxon>Elysia</taxon>
    </lineage>
</organism>
<evidence type="ECO:0000313" key="2">
    <source>
        <dbReference type="Proteomes" id="UP001283361"/>
    </source>
</evidence>
<proteinExistence type="predicted"/>
<keyword evidence="2" id="KW-1185">Reference proteome</keyword>
<comment type="caution">
    <text evidence="1">The sequence shown here is derived from an EMBL/GenBank/DDBJ whole genome shotgun (WGS) entry which is preliminary data.</text>
</comment>
<dbReference type="Proteomes" id="UP001283361">
    <property type="component" value="Unassembled WGS sequence"/>
</dbReference>
<reference evidence="1" key="1">
    <citation type="journal article" date="2023" name="G3 (Bethesda)">
        <title>A reference genome for the long-term kleptoplast-retaining sea slug Elysia crispata morphotype clarki.</title>
        <authorList>
            <person name="Eastman K.E."/>
            <person name="Pendleton A.L."/>
            <person name="Shaikh M.A."/>
            <person name="Suttiyut T."/>
            <person name="Ogas R."/>
            <person name="Tomko P."/>
            <person name="Gavelis G."/>
            <person name="Widhalm J.R."/>
            <person name="Wisecaver J.H."/>
        </authorList>
    </citation>
    <scope>NUCLEOTIDE SEQUENCE</scope>
    <source>
        <strain evidence="1">ECLA1</strain>
    </source>
</reference>
<accession>A0AAE0YZR8</accession>
<sequence length="100" mass="11001">MNAYVTAKRVSPQFTARCFRPREATTVMQGGADPKSLRKSAHIMAAHPALPLYACVSLAKAITQVMTTLWPPLNVSLIARSSAFSRLYRGLSPRLRADIE</sequence>